<dbReference type="InterPro" id="IPR050765">
    <property type="entry name" value="Riboflavin_Biosynth_HTPR"/>
</dbReference>
<comment type="similarity">
    <text evidence="5 14">In the C-terminal section; belongs to the HTP reductase family.</text>
</comment>
<dbReference type="GO" id="GO:0008703">
    <property type="term" value="F:5-amino-6-(5-phosphoribosylamino)uracil reductase activity"/>
    <property type="evidence" value="ECO:0007669"/>
    <property type="project" value="UniProtKB-EC"/>
</dbReference>
<evidence type="ECO:0000256" key="17">
    <source>
        <dbReference type="PIRSR" id="PIRSR006769-3"/>
    </source>
</evidence>
<evidence type="ECO:0000256" key="2">
    <source>
        <dbReference type="ARBA" id="ARBA00004882"/>
    </source>
</evidence>
<feature type="binding site" evidence="16">
    <location>
        <position position="202"/>
    </location>
    <ligand>
        <name>NADP(+)</name>
        <dbReference type="ChEBI" id="CHEBI:58349"/>
    </ligand>
</feature>
<dbReference type="InterPro" id="IPR011549">
    <property type="entry name" value="RibD_C"/>
</dbReference>
<feature type="binding site" evidence="16">
    <location>
        <position position="170"/>
    </location>
    <ligand>
        <name>substrate</name>
    </ligand>
</feature>
<evidence type="ECO:0000256" key="10">
    <source>
        <dbReference type="ARBA" id="ARBA00023002"/>
    </source>
</evidence>
<dbReference type="PANTHER" id="PTHR38011">
    <property type="entry name" value="DIHYDROFOLATE REDUCTASE FAMILY PROTEIN (AFU_ORTHOLOGUE AFUA_8G06820)"/>
    <property type="match status" value="1"/>
</dbReference>
<keyword evidence="20" id="KW-1185">Reference proteome</keyword>
<feature type="binding site" evidence="16">
    <location>
        <position position="172"/>
    </location>
    <ligand>
        <name>NADP(+)</name>
        <dbReference type="ChEBI" id="CHEBI:58349"/>
    </ligand>
</feature>
<feature type="binding site" evidence="16">
    <location>
        <position position="209"/>
    </location>
    <ligand>
        <name>substrate</name>
    </ligand>
</feature>
<keyword evidence="7 14" id="KW-0378">Hydrolase</keyword>
<protein>
    <recommendedName>
        <fullName evidence="14">Riboflavin biosynthesis protein RibD</fullName>
    </recommendedName>
    <domain>
        <recommendedName>
            <fullName evidence="14">Diaminohydroxyphosphoribosylaminopyrimidine deaminase</fullName>
            <shortName evidence="14">DRAP deaminase</shortName>
            <ecNumber evidence="14">3.5.4.26</ecNumber>
        </recommendedName>
        <alternativeName>
            <fullName evidence="14">Riboflavin-specific deaminase</fullName>
        </alternativeName>
    </domain>
    <domain>
        <recommendedName>
            <fullName evidence="14">5-amino-6-(5-phosphoribosylamino)uracil reductase</fullName>
            <ecNumber evidence="14">1.1.1.193</ecNumber>
        </recommendedName>
        <alternativeName>
            <fullName evidence="14">HTP reductase</fullName>
        </alternativeName>
    </domain>
</protein>
<dbReference type="UniPathway" id="UPA00275">
    <property type="reaction ID" value="UER00401"/>
</dbReference>
<dbReference type="SUPFAM" id="SSF53927">
    <property type="entry name" value="Cytidine deaminase-like"/>
    <property type="match status" value="1"/>
</dbReference>
<comment type="pathway">
    <text evidence="2 14">Cofactor biosynthesis; riboflavin biosynthesis; 5-amino-6-(D-ribitylamino)uracil from GTP: step 2/4.</text>
</comment>
<dbReference type="CDD" id="cd01284">
    <property type="entry name" value="Riboflavin_deaminase-reductase"/>
    <property type="match status" value="1"/>
</dbReference>
<organism evidence="19 20">
    <name type="scientific">Marininema halotolerans</name>
    <dbReference type="NCBI Taxonomy" id="1155944"/>
    <lineage>
        <taxon>Bacteria</taxon>
        <taxon>Bacillati</taxon>
        <taxon>Bacillota</taxon>
        <taxon>Bacilli</taxon>
        <taxon>Bacillales</taxon>
        <taxon>Thermoactinomycetaceae</taxon>
        <taxon>Marininema</taxon>
    </lineage>
</organism>
<keyword evidence="11" id="KW-0511">Multifunctional enzyme</keyword>
<feature type="binding site" evidence="16">
    <location>
        <position position="156"/>
    </location>
    <ligand>
        <name>NADP(+)</name>
        <dbReference type="ChEBI" id="CHEBI:58349"/>
    </ligand>
</feature>
<evidence type="ECO:0000256" key="4">
    <source>
        <dbReference type="ARBA" id="ARBA00005259"/>
    </source>
</evidence>
<reference evidence="20" key="1">
    <citation type="submission" date="2016-10" db="EMBL/GenBank/DDBJ databases">
        <authorList>
            <person name="Varghese N."/>
            <person name="Submissions S."/>
        </authorList>
    </citation>
    <scope>NUCLEOTIDE SEQUENCE [LARGE SCALE GENOMIC DNA]</scope>
    <source>
        <strain evidence="20">DSM 45789</strain>
    </source>
</reference>
<comment type="similarity">
    <text evidence="4 14">In the N-terminal section; belongs to the cytidine and deoxycytidylate deaminase family.</text>
</comment>
<feature type="binding site" evidence="16">
    <location>
        <position position="224"/>
    </location>
    <ligand>
        <name>NADP(+)</name>
        <dbReference type="ChEBI" id="CHEBI:58349"/>
    </ligand>
</feature>
<dbReference type="InterPro" id="IPR002734">
    <property type="entry name" value="RibDG_C"/>
</dbReference>
<dbReference type="FunFam" id="3.40.140.10:FF:000025">
    <property type="entry name" value="Riboflavin biosynthesis protein RibD"/>
    <property type="match status" value="1"/>
</dbReference>
<dbReference type="GO" id="GO:0008835">
    <property type="term" value="F:diaminohydroxyphosphoribosylaminopyrimidine deaminase activity"/>
    <property type="evidence" value="ECO:0007669"/>
    <property type="project" value="UniProtKB-EC"/>
</dbReference>
<dbReference type="GO" id="GO:0046872">
    <property type="term" value="F:metal ion binding"/>
    <property type="evidence" value="ECO:0007669"/>
    <property type="project" value="UniProtKB-KW"/>
</dbReference>
<dbReference type="PROSITE" id="PS51747">
    <property type="entry name" value="CYT_DCMP_DEAMINASES_2"/>
    <property type="match status" value="1"/>
</dbReference>
<dbReference type="PIRSF" id="PIRSF006769">
    <property type="entry name" value="RibD"/>
    <property type="match status" value="1"/>
</dbReference>
<dbReference type="InterPro" id="IPR016193">
    <property type="entry name" value="Cytidine_deaminase-like"/>
</dbReference>
<dbReference type="SUPFAM" id="SSF53597">
    <property type="entry name" value="Dihydrofolate reductase-like"/>
    <property type="match status" value="1"/>
</dbReference>
<dbReference type="Proteomes" id="UP000198660">
    <property type="component" value="Unassembled WGS sequence"/>
</dbReference>
<comment type="catalytic activity">
    <reaction evidence="12 14">
        <text>5-amino-6-(5-phospho-D-ribitylamino)uracil + NADP(+) = 5-amino-6-(5-phospho-D-ribosylamino)uracil + NADPH + H(+)</text>
        <dbReference type="Rhea" id="RHEA:17845"/>
        <dbReference type="ChEBI" id="CHEBI:15378"/>
        <dbReference type="ChEBI" id="CHEBI:57783"/>
        <dbReference type="ChEBI" id="CHEBI:58349"/>
        <dbReference type="ChEBI" id="CHEBI:58421"/>
        <dbReference type="ChEBI" id="CHEBI:58453"/>
        <dbReference type="EC" id="1.1.1.193"/>
    </reaction>
</comment>
<evidence type="ECO:0000256" key="15">
    <source>
        <dbReference type="PIRSR" id="PIRSR006769-1"/>
    </source>
</evidence>
<evidence type="ECO:0000256" key="11">
    <source>
        <dbReference type="ARBA" id="ARBA00023268"/>
    </source>
</evidence>
<dbReference type="Gene3D" id="3.40.430.10">
    <property type="entry name" value="Dihydrofolate Reductase, subunit A"/>
    <property type="match status" value="1"/>
</dbReference>
<feature type="binding site" evidence="16">
    <location>
        <position position="293"/>
    </location>
    <ligand>
        <name>substrate</name>
    </ligand>
</feature>
<accession>A0A1I6TRX3</accession>
<feature type="active site" description="Proton donor" evidence="15">
    <location>
        <position position="54"/>
    </location>
</feature>
<evidence type="ECO:0000313" key="20">
    <source>
        <dbReference type="Proteomes" id="UP000198660"/>
    </source>
</evidence>
<evidence type="ECO:0000256" key="13">
    <source>
        <dbReference type="ARBA" id="ARBA00049886"/>
    </source>
</evidence>
<dbReference type="InterPro" id="IPR024072">
    <property type="entry name" value="DHFR-like_dom_sf"/>
</dbReference>
<dbReference type="GO" id="GO:0009231">
    <property type="term" value="P:riboflavin biosynthetic process"/>
    <property type="evidence" value="ECO:0007669"/>
    <property type="project" value="UniProtKB-UniPathway"/>
</dbReference>
<feature type="domain" description="CMP/dCMP-type deaminase" evidence="18">
    <location>
        <begin position="3"/>
        <end position="125"/>
    </location>
</feature>
<feature type="binding site" evidence="16">
    <location>
        <position position="186"/>
    </location>
    <ligand>
        <name>substrate</name>
    </ligand>
</feature>
<evidence type="ECO:0000256" key="7">
    <source>
        <dbReference type="ARBA" id="ARBA00022801"/>
    </source>
</evidence>
<evidence type="ECO:0000313" key="19">
    <source>
        <dbReference type="EMBL" id="SFS91979.1"/>
    </source>
</evidence>
<comment type="function">
    <text evidence="1 14">Converts 2,5-diamino-6-(ribosylamino)-4(3h)-pyrimidinone 5'-phosphate into 5-amino-6-(ribosylamino)-2,4(1h,3h)-pyrimidinedione 5'-phosphate.</text>
</comment>
<evidence type="ECO:0000256" key="3">
    <source>
        <dbReference type="ARBA" id="ARBA00004910"/>
    </source>
</evidence>
<comment type="pathway">
    <text evidence="3 14">Cofactor biosynthesis; riboflavin biosynthesis; 5-amino-6-(D-ribitylamino)uracil from GTP: step 3/4.</text>
</comment>
<feature type="binding site" evidence="17">
    <location>
        <position position="52"/>
    </location>
    <ligand>
        <name>Zn(2+)</name>
        <dbReference type="ChEBI" id="CHEBI:29105"/>
        <note>catalytic</note>
    </ligand>
</feature>
<sequence length="370" mass="39866">MRDRDEEWMRLALTFAQSAQGQTSPNPMVGAVAVKEGRMIGLGAHLQAGTPHAEVHALAMAGAEAEGSTLYVTLEPCNHFGRTPPCTEKTIASGVKRVVIGCIDPDHRVAGEGVNRLREAGIEVVVGILEAACLQLNEAYFHHRKTGLPFVTLKTAVTLDGKIATATGDSRWVTGEAARAEVHRLRHIHDAVLVGSGTVLADRPQLTTRLAGGGIHPLRVVIDSQLRLPLDTPLSDVSVAPTWVFCTEEADRKREQELVKQGLRVFRMGEEEVDLSRVFKTLGYEGILSVLTECGGELNASLLRGNHVTEVKVFMAPKLLGGKESATAVSGENPLKMAEAIHLTDVKVEPFGEDLCITGKPLHEEKGANH</sequence>
<feature type="binding site" evidence="16">
    <location>
        <position position="206"/>
    </location>
    <ligand>
        <name>substrate</name>
    </ligand>
</feature>
<keyword evidence="10 14" id="KW-0560">Oxidoreductase</keyword>
<keyword evidence="14" id="KW-0686">Riboflavin biosynthesis</keyword>
<dbReference type="NCBIfam" id="TIGR00326">
    <property type="entry name" value="eubact_ribD"/>
    <property type="match status" value="1"/>
</dbReference>
<dbReference type="EMBL" id="FPAA01000011">
    <property type="protein sequence ID" value="SFS91979.1"/>
    <property type="molecule type" value="Genomic_DNA"/>
</dbReference>
<evidence type="ECO:0000259" key="18">
    <source>
        <dbReference type="PROSITE" id="PS51747"/>
    </source>
</evidence>
<dbReference type="GO" id="GO:0050661">
    <property type="term" value="F:NADP binding"/>
    <property type="evidence" value="ECO:0007669"/>
    <property type="project" value="InterPro"/>
</dbReference>
<dbReference type="InterPro" id="IPR004794">
    <property type="entry name" value="Eubact_RibD"/>
</dbReference>
<feature type="binding site" evidence="17">
    <location>
        <position position="77"/>
    </location>
    <ligand>
        <name>Zn(2+)</name>
        <dbReference type="ChEBI" id="CHEBI:29105"/>
        <note>catalytic</note>
    </ligand>
</feature>
<dbReference type="AlphaFoldDB" id="A0A1I6TRX3"/>
<dbReference type="InterPro" id="IPR002125">
    <property type="entry name" value="CMP_dCMP_dom"/>
</dbReference>
<feature type="binding site" evidence="16">
    <location>
        <begin position="295"/>
        <end position="301"/>
    </location>
    <ligand>
        <name>NADP(+)</name>
        <dbReference type="ChEBI" id="CHEBI:58349"/>
    </ligand>
</feature>
<feature type="binding site" evidence="17">
    <location>
        <position position="86"/>
    </location>
    <ligand>
        <name>Zn(2+)</name>
        <dbReference type="ChEBI" id="CHEBI:29105"/>
        <note>catalytic</note>
    </ligand>
</feature>
<evidence type="ECO:0000256" key="1">
    <source>
        <dbReference type="ARBA" id="ARBA00002151"/>
    </source>
</evidence>
<keyword evidence="8 14" id="KW-0862">Zinc</keyword>
<evidence type="ECO:0000256" key="5">
    <source>
        <dbReference type="ARBA" id="ARBA00007417"/>
    </source>
</evidence>
<dbReference type="Pfam" id="PF01872">
    <property type="entry name" value="RibD_C"/>
    <property type="match status" value="1"/>
</dbReference>
<dbReference type="NCBIfam" id="TIGR00227">
    <property type="entry name" value="ribD_Cterm"/>
    <property type="match status" value="1"/>
</dbReference>
<proteinExistence type="inferred from homology"/>
<feature type="binding site" evidence="16">
    <location>
        <position position="198"/>
    </location>
    <ligand>
        <name>NADP(+)</name>
        <dbReference type="ChEBI" id="CHEBI:58349"/>
    </ligand>
</feature>
<evidence type="ECO:0000256" key="14">
    <source>
        <dbReference type="PIRNR" id="PIRNR006769"/>
    </source>
</evidence>
<comment type="cofactor">
    <cofactor evidence="14 17">
        <name>Zn(2+)</name>
        <dbReference type="ChEBI" id="CHEBI:29105"/>
    </cofactor>
    <text evidence="14 17">Binds 1 zinc ion.</text>
</comment>
<comment type="catalytic activity">
    <reaction evidence="13 14">
        <text>2,5-diamino-6-hydroxy-4-(5-phosphoribosylamino)-pyrimidine + H2O + H(+) = 5-amino-6-(5-phospho-D-ribosylamino)uracil + NH4(+)</text>
        <dbReference type="Rhea" id="RHEA:21868"/>
        <dbReference type="ChEBI" id="CHEBI:15377"/>
        <dbReference type="ChEBI" id="CHEBI:15378"/>
        <dbReference type="ChEBI" id="CHEBI:28938"/>
        <dbReference type="ChEBI" id="CHEBI:58453"/>
        <dbReference type="ChEBI" id="CHEBI:58614"/>
        <dbReference type="EC" id="3.5.4.26"/>
    </reaction>
</comment>
<evidence type="ECO:0000256" key="9">
    <source>
        <dbReference type="ARBA" id="ARBA00022857"/>
    </source>
</evidence>
<keyword evidence="9 14" id="KW-0521">NADP</keyword>
<name>A0A1I6TRX3_9BACL</name>
<evidence type="ECO:0000256" key="12">
    <source>
        <dbReference type="ARBA" id="ARBA00049861"/>
    </source>
</evidence>
<dbReference type="Pfam" id="PF00383">
    <property type="entry name" value="dCMP_cyt_deam_1"/>
    <property type="match status" value="1"/>
</dbReference>
<dbReference type="Gene3D" id="3.40.140.10">
    <property type="entry name" value="Cytidine Deaminase, domain 2"/>
    <property type="match status" value="1"/>
</dbReference>
<dbReference type="EC" id="1.1.1.193" evidence="14"/>
<evidence type="ECO:0000256" key="6">
    <source>
        <dbReference type="ARBA" id="ARBA00022723"/>
    </source>
</evidence>
<gene>
    <name evidence="19" type="ORF">SAMN05444972_11125</name>
</gene>
<dbReference type="EC" id="3.5.4.26" evidence="14"/>
<keyword evidence="6 14" id="KW-0479">Metal-binding</keyword>
<dbReference type="PANTHER" id="PTHR38011:SF7">
    <property type="entry name" value="2,5-DIAMINO-6-RIBOSYLAMINO-4(3H)-PYRIMIDINONE 5'-PHOSPHATE REDUCTASE"/>
    <property type="match status" value="1"/>
</dbReference>
<evidence type="ECO:0000256" key="8">
    <source>
        <dbReference type="ARBA" id="ARBA00022833"/>
    </source>
</evidence>
<evidence type="ECO:0000256" key="16">
    <source>
        <dbReference type="PIRSR" id="PIRSR006769-2"/>
    </source>
</evidence>